<organism evidence="1 2">
    <name type="scientific">Hermanssonia centrifuga</name>
    <dbReference type="NCBI Taxonomy" id="98765"/>
    <lineage>
        <taxon>Eukaryota</taxon>
        <taxon>Fungi</taxon>
        <taxon>Dikarya</taxon>
        <taxon>Basidiomycota</taxon>
        <taxon>Agaricomycotina</taxon>
        <taxon>Agaricomycetes</taxon>
        <taxon>Polyporales</taxon>
        <taxon>Meruliaceae</taxon>
        <taxon>Hermanssonia</taxon>
    </lineage>
</organism>
<proteinExistence type="predicted"/>
<protein>
    <submittedName>
        <fullName evidence="1">Uncharacterized protein</fullName>
    </submittedName>
</protein>
<name>A0A2R6PNG2_9APHY</name>
<evidence type="ECO:0000313" key="2">
    <source>
        <dbReference type="Proteomes" id="UP000186601"/>
    </source>
</evidence>
<dbReference type="Proteomes" id="UP000186601">
    <property type="component" value="Unassembled WGS sequence"/>
</dbReference>
<evidence type="ECO:0000313" key="1">
    <source>
        <dbReference type="EMBL" id="PSR94366.1"/>
    </source>
</evidence>
<accession>A0A2R6PNG2</accession>
<sequence>MPEMAPCGAILDRLSRWSRLKFDACAKCQVRRPATRPHFQAIVLTLCVYAPPPCAHQNHQLPSKFPPPTIPRHLERLMNTFPRLAVSINVSLFTLVAYIRL</sequence>
<dbReference type="EMBL" id="MLYV02000452">
    <property type="protein sequence ID" value="PSR94366.1"/>
    <property type="molecule type" value="Genomic_DNA"/>
</dbReference>
<gene>
    <name evidence="1" type="ORF">PHLCEN_2v4451</name>
</gene>
<reference evidence="1 2" key="1">
    <citation type="submission" date="2018-02" db="EMBL/GenBank/DDBJ databases">
        <title>Genome sequence of the basidiomycete white-rot fungus Phlebia centrifuga.</title>
        <authorList>
            <person name="Granchi Z."/>
            <person name="Peng M."/>
            <person name="de Vries R.P."/>
            <person name="Hilden K."/>
            <person name="Makela M.R."/>
            <person name="Grigoriev I."/>
            <person name="Riley R."/>
        </authorList>
    </citation>
    <scope>NUCLEOTIDE SEQUENCE [LARGE SCALE GENOMIC DNA]</scope>
    <source>
        <strain evidence="1 2">FBCC195</strain>
    </source>
</reference>
<keyword evidence="2" id="KW-1185">Reference proteome</keyword>
<comment type="caution">
    <text evidence="1">The sequence shown here is derived from an EMBL/GenBank/DDBJ whole genome shotgun (WGS) entry which is preliminary data.</text>
</comment>
<dbReference type="AlphaFoldDB" id="A0A2R6PNG2"/>